<organism evidence="2 3">
    <name type="scientific">Pseudonocardia charpentierae</name>
    <dbReference type="NCBI Taxonomy" id="3075545"/>
    <lineage>
        <taxon>Bacteria</taxon>
        <taxon>Bacillati</taxon>
        <taxon>Actinomycetota</taxon>
        <taxon>Actinomycetes</taxon>
        <taxon>Pseudonocardiales</taxon>
        <taxon>Pseudonocardiaceae</taxon>
        <taxon>Pseudonocardia</taxon>
    </lineage>
</organism>
<dbReference type="InterPro" id="IPR021125">
    <property type="entry name" value="DUF2127"/>
</dbReference>
<dbReference type="RefSeq" id="WP_311556020.1">
    <property type="nucleotide sequence ID" value="NZ_JAVREJ010000005.1"/>
</dbReference>
<protein>
    <submittedName>
        <fullName evidence="2">DUF2127 domain-containing protein</fullName>
    </submittedName>
</protein>
<feature type="transmembrane region" description="Helical" evidence="1">
    <location>
        <begin position="90"/>
        <end position="107"/>
    </location>
</feature>
<gene>
    <name evidence="2" type="ORF">RM445_09690</name>
</gene>
<feature type="transmembrane region" description="Helical" evidence="1">
    <location>
        <begin position="65"/>
        <end position="83"/>
    </location>
</feature>
<proteinExistence type="predicted"/>
<sequence>MLVKGLDGAVELLAALALAFGSAHLLDGLVQLVLDHHLLGGPHSALAERFATGEEHLVGSDRTFAVVYLLLHGLTKCGLVIALARRVRPAYPVAVVVLGGFVGYEIYRAVQTGSVLLPVLAAIDVLVIVLVIREYRRLGPVPEAT</sequence>
<reference evidence="3" key="1">
    <citation type="submission" date="2023-07" db="EMBL/GenBank/DDBJ databases">
        <title>30 novel species of actinomycetes from the DSMZ collection.</title>
        <authorList>
            <person name="Nouioui I."/>
        </authorList>
    </citation>
    <scope>NUCLEOTIDE SEQUENCE [LARGE SCALE GENOMIC DNA]</scope>
    <source>
        <strain evidence="3">DSM 45834</strain>
    </source>
</reference>
<keyword evidence="1" id="KW-1133">Transmembrane helix</keyword>
<dbReference type="Proteomes" id="UP001183202">
    <property type="component" value="Unassembled WGS sequence"/>
</dbReference>
<evidence type="ECO:0000256" key="1">
    <source>
        <dbReference type="SAM" id="Phobius"/>
    </source>
</evidence>
<dbReference type="EMBL" id="JAVREJ010000005">
    <property type="protein sequence ID" value="MDT0349791.1"/>
    <property type="molecule type" value="Genomic_DNA"/>
</dbReference>
<feature type="transmembrane region" description="Helical" evidence="1">
    <location>
        <begin position="12"/>
        <end position="34"/>
    </location>
</feature>
<name>A0ABU2N777_9PSEU</name>
<comment type="caution">
    <text evidence="2">The sequence shown here is derived from an EMBL/GenBank/DDBJ whole genome shotgun (WGS) entry which is preliminary data.</text>
</comment>
<keyword evidence="3" id="KW-1185">Reference proteome</keyword>
<feature type="transmembrane region" description="Helical" evidence="1">
    <location>
        <begin position="113"/>
        <end position="132"/>
    </location>
</feature>
<keyword evidence="1" id="KW-0472">Membrane</keyword>
<keyword evidence="1" id="KW-0812">Transmembrane</keyword>
<dbReference type="Pfam" id="PF09900">
    <property type="entry name" value="DUF2127"/>
    <property type="match status" value="1"/>
</dbReference>
<evidence type="ECO:0000313" key="2">
    <source>
        <dbReference type="EMBL" id="MDT0349791.1"/>
    </source>
</evidence>
<accession>A0ABU2N777</accession>
<evidence type="ECO:0000313" key="3">
    <source>
        <dbReference type="Proteomes" id="UP001183202"/>
    </source>
</evidence>